<feature type="transmembrane region" description="Helical" evidence="1">
    <location>
        <begin position="136"/>
        <end position="157"/>
    </location>
</feature>
<evidence type="ECO:0000313" key="2">
    <source>
        <dbReference type="EMBL" id="MFB0835528.1"/>
    </source>
</evidence>
<feature type="transmembrane region" description="Helical" evidence="1">
    <location>
        <begin position="86"/>
        <end position="108"/>
    </location>
</feature>
<keyword evidence="1" id="KW-0812">Transmembrane</keyword>
<dbReference type="InterPro" id="IPR019051">
    <property type="entry name" value="Trp_biosyn_TM_oprn/chp"/>
</dbReference>
<dbReference type="Proteomes" id="UP001575652">
    <property type="component" value="Unassembled WGS sequence"/>
</dbReference>
<name>A0ABV4URI7_9MICC</name>
<proteinExistence type="predicted"/>
<accession>A0ABV4URI7</accession>
<comment type="caution">
    <text evidence="2">The sequence shown here is derived from an EMBL/GenBank/DDBJ whole genome shotgun (WGS) entry which is preliminary data.</text>
</comment>
<sequence length="201" mass="19695">MTAAQAPRRTTRLTRRAVVLAAVVGSLAALGSVTRTWIRVVPAEGSLTAAPIEVPGSDAATAVAALAVVALAGAVAAAIAGRVGRYVIAALLAAAGIGIVAAALAVAMDPAAAASGAVGAAVGTPTVEGEYRVLPWPWLAAAAGAWIAASAVVLAVAGRRWTSSRRYAPPAAAGDGTPVAAGAMDEIDGWDSLSRGDDPTR</sequence>
<gene>
    <name evidence="2" type="ORF">ACETWP_13115</name>
</gene>
<organism evidence="2 3">
    <name type="scientific">Arthrobacter halodurans</name>
    <dbReference type="NCBI Taxonomy" id="516699"/>
    <lineage>
        <taxon>Bacteria</taxon>
        <taxon>Bacillati</taxon>
        <taxon>Actinomycetota</taxon>
        <taxon>Actinomycetes</taxon>
        <taxon>Micrococcales</taxon>
        <taxon>Micrococcaceae</taxon>
        <taxon>Arthrobacter</taxon>
    </lineage>
</organism>
<protein>
    <submittedName>
        <fullName evidence="2">Trp biosynthesis-associated membrane protein</fullName>
    </submittedName>
</protein>
<keyword evidence="1" id="KW-1133">Transmembrane helix</keyword>
<evidence type="ECO:0000313" key="3">
    <source>
        <dbReference type="Proteomes" id="UP001575652"/>
    </source>
</evidence>
<feature type="transmembrane region" description="Helical" evidence="1">
    <location>
        <begin position="59"/>
        <end position="79"/>
    </location>
</feature>
<evidence type="ECO:0000256" key="1">
    <source>
        <dbReference type="SAM" id="Phobius"/>
    </source>
</evidence>
<dbReference type="EMBL" id="JBHDLJ010000011">
    <property type="protein sequence ID" value="MFB0835528.1"/>
    <property type="molecule type" value="Genomic_DNA"/>
</dbReference>
<keyword evidence="3" id="KW-1185">Reference proteome</keyword>
<dbReference type="Pfam" id="PF09534">
    <property type="entry name" value="Trp_oprn_chp"/>
    <property type="match status" value="1"/>
</dbReference>
<dbReference type="RefSeq" id="WP_373972700.1">
    <property type="nucleotide sequence ID" value="NZ_JBHDLJ010000011.1"/>
</dbReference>
<keyword evidence="1" id="KW-0472">Membrane</keyword>
<reference evidence="2 3" key="1">
    <citation type="submission" date="2024-09" db="EMBL/GenBank/DDBJ databases">
        <authorList>
            <person name="Salinas-Garcia M.A."/>
            <person name="Prieme A."/>
        </authorList>
    </citation>
    <scope>NUCLEOTIDE SEQUENCE [LARGE SCALE GENOMIC DNA]</scope>
    <source>
        <strain evidence="2 3">DSM 21081</strain>
    </source>
</reference>